<organism evidence="1 2">
    <name type="scientific">Hypsizygus marmoreus</name>
    <name type="common">White beech mushroom</name>
    <name type="synonym">Agaricus marmoreus</name>
    <dbReference type="NCBI Taxonomy" id="39966"/>
    <lineage>
        <taxon>Eukaryota</taxon>
        <taxon>Fungi</taxon>
        <taxon>Dikarya</taxon>
        <taxon>Basidiomycota</taxon>
        <taxon>Agaricomycotina</taxon>
        <taxon>Agaricomycetes</taxon>
        <taxon>Agaricomycetidae</taxon>
        <taxon>Agaricales</taxon>
        <taxon>Tricholomatineae</taxon>
        <taxon>Lyophyllaceae</taxon>
        <taxon>Hypsizygus</taxon>
    </lineage>
</organism>
<keyword evidence="2" id="KW-1185">Reference proteome</keyword>
<evidence type="ECO:0000313" key="2">
    <source>
        <dbReference type="Proteomes" id="UP000076154"/>
    </source>
</evidence>
<feature type="non-terminal residue" evidence="1">
    <location>
        <position position="70"/>
    </location>
</feature>
<proteinExistence type="predicted"/>
<dbReference type="EMBL" id="LUEZ02000041">
    <property type="protein sequence ID" value="RDB24829.1"/>
    <property type="molecule type" value="Genomic_DNA"/>
</dbReference>
<accession>A0A369JRB7</accession>
<name>A0A369JRB7_HYPMA</name>
<protein>
    <submittedName>
        <fullName evidence="1">Uncharacterized protein</fullName>
    </submittedName>
</protein>
<sequence>YKRNASRDSRHRSLTIGRGIRIALQCYVNSSPPRTKRTNHSKTLCSGGPPSRRARLAWTCSFARHGGLVV</sequence>
<comment type="caution">
    <text evidence="1">The sequence shown here is derived from an EMBL/GenBank/DDBJ whole genome shotgun (WGS) entry which is preliminary data.</text>
</comment>
<dbReference type="Proteomes" id="UP000076154">
    <property type="component" value="Unassembled WGS sequence"/>
</dbReference>
<evidence type="ECO:0000313" key="1">
    <source>
        <dbReference type="EMBL" id="RDB24829.1"/>
    </source>
</evidence>
<dbReference type="InParanoid" id="A0A369JRB7"/>
<dbReference type="AlphaFoldDB" id="A0A369JRB7"/>
<feature type="non-terminal residue" evidence="1">
    <location>
        <position position="1"/>
    </location>
</feature>
<reference evidence="1" key="1">
    <citation type="submission" date="2018-04" db="EMBL/GenBank/DDBJ databases">
        <title>Whole genome sequencing of Hypsizygus marmoreus.</title>
        <authorList>
            <person name="Choi I.-G."/>
            <person name="Min B."/>
            <person name="Kim J.-G."/>
            <person name="Kim S."/>
            <person name="Oh Y.-L."/>
            <person name="Kong W.-S."/>
            <person name="Park H."/>
            <person name="Jeong J."/>
            <person name="Song E.-S."/>
        </authorList>
    </citation>
    <scope>NUCLEOTIDE SEQUENCE [LARGE SCALE GENOMIC DNA]</scope>
    <source>
        <strain evidence="1">51987-8</strain>
    </source>
</reference>
<gene>
    <name evidence="1" type="ORF">Hypma_007361</name>
</gene>